<evidence type="ECO:0000256" key="7">
    <source>
        <dbReference type="PROSITE-ProRule" id="PRU00169"/>
    </source>
</evidence>
<keyword evidence="4" id="KW-0808">Transferase</keyword>
<dbReference type="InterPro" id="IPR036890">
    <property type="entry name" value="HATPase_C_sf"/>
</dbReference>
<feature type="domain" description="HPt" evidence="13">
    <location>
        <begin position="3"/>
        <end position="109"/>
    </location>
</feature>
<feature type="coiled-coil region" evidence="8">
    <location>
        <begin position="302"/>
        <end position="345"/>
    </location>
</feature>
<dbReference type="Pfam" id="PF01627">
    <property type="entry name" value="Hpt"/>
    <property type="match status" value="1"/>
</dbReference>
<dbReference type="eggNOG" id="COG0643">
    <property type="taxonomic scope" value="Bacteria"/>
</dbReference>
<dbReference type="InterPro" id="IPR011006">
    <property type="entry name" value="CheY-like_superfamily"/>
</dbReference>
<gene>
    <name evidence="14" type="ordered locus">MYSTI_07563</name>
</gene>
<protein>
    <recommendedName>
        <fullName evidence="2">histidine kinase</fullName>
        <ecNumber evidence="2">2.7.13.3</ecNumber>
    </recommendedName>
</protein>
<evidence type="ECO:0000256" key="5">
    <source>
        <dbReference type="ARBA" id="ARBA00022777"/>
    </source>
</evidence>
<evidence type="ECO:0000256" key="3">
    <source>
        <dbReference type="ARBA" id="ARBA00022553"/>
    </source>
</evidence>
<dbReference type="Gene3D" id="2.30.30.40">
    <property type="entry name" value="SH3 Domains"/>
    <property type="match status" value="1"/>
</dbReference>
<feature type="compositionally biased region" description="Polar residues" evidence="9">
    <location>
        <begin position="256"/>
        <end position="268"/>
    </location>
</feature>
<sequence length="813" mass="86113">MDRDRLAQALLATFLEELEGHVASLNRDLLALEREQDATRSGELVASLLRTLHSVKGAARAASALLVETACHRLEEVLEPLRDGRGGTPELFELCFTAVDALDDAGRRLATKQELTGSPLENMLPELRRAADAALGLPSAPAEQASEAESPRAGGPGDEASASEPPAPGTAHTRDEEASSRTREPSGGRAVQAPSTEASHTRGPDAAEEPTIARDAKTSRPPGPFAEAPVQSGDAPTRASSPTSPPVRATSTSPSEPTSNGLTPQETTLPVRVSAQKLDALLARSGELRVAALRLEGRTDALETIREELARVRDAVHGTEGEAALRRAETELARVTRDLSADRRTLDGVATGMDDEVRRARTLPFLEGLSGLERAARDVARSEGKKVRLDILGGSLELDRSLLQSLREPLLHLVRNAVAHGLESPEERLRADKPDEGRVTLSARLHGSRVEVTVEDDGRGLDLAALRARALAQGLDVPEDDEDAARLAFHSGLSTSSRITEVAGRGVGLDVVRAEVEALRGTVEVSTQPGQGTRFTLDVPLTLSTLRVLLVSAGGQILALASEGVARLVRLSPDEVREIEGRPTWVSQDALVPLAALADVLGLPAGPARQRRGAVVLAAGTARAALVVDDVLAEQEALVRALGPRVRRARHVSAAAVLPDGRLSLLLNPASLVRAAGGRPASALFPTPAAKRKRRRIILADDSPTTRALEQSILEGAGYDVLPCADGAEAWERLQAGGADAMVLDVEMPRMDGVTLTETIRAAPRFARLPVVLVTARGRPEDKARGLKAGASAYLVKSAFDPTSLLETLRRLL</sequence>
<proteinExistence type="predicted"/>
<dbReference type="Proteomes" id="UP000011131">
    <property type="component" value="Chromosome"/>
</dbReference>
<dbReference type="Gene3D" id="3.40.50.2300">
    <property type="match status" value="1"/>
</dbReference>
<keyword evidence="5 14" id="KW-0418">Kinase</keyword>
<dbReference type="InterPro" id="IPR001789">
    <property type="entry name" value="Sig_transdc_resp-reg_receiver"/>
</dbReference>
<dbReference type="Pfam" id="PF00072">
    <property type="entry name" value="Response_reg"/>
    <property type="match status" value="1"/>
</dbReference>
<dbReference type="FunFam" id="3.30.565.10:FF:000016">
    <property type="entry name" value="Chemotaxis protein CheA, putative"/>
    <property type="match status" value="1"/>
</dbReference>
<dbReference type="PATRIC" id="fig|1278073.3.peg.7688"/>
<dbReference type="EC" id="2.7.13.3" evidence="2"/>
<keyword evidence="8" id="KW-0175">Coiled coil</keyword>
<feature type="compositionally biased region" description="Low complexity" evidence="9">
    <location>
        <begin position="138"/>
        <end position="153"/>
    </location>
</feature>
<organism evidence="14 15">
    <name type="scientific">Myxococcus stipitatus (strain DSM 14675 / JCM 12634 / Mx s8)</name>
    <dbReference type="NCBI Taxonomy" id="1278073"/>
    <lineage>
        <taxon>Bacteria</taxon>
        <taxon>Pseudomonadati</taxon>
        <taxon>Myxococcota</taxon>
        <taxon>Myxococcia</taxon>
        <taxon>Myxococcales</taxon>
        <taxon>Cystobacterineae</taxon>
        <taxon>Myxococcaceae</taxon>
        <taxon>Myxococcus</taxon>
    </lineage>
</organism>
<dbReference type="PRINTS" id="PR00344">
    <property type="entry name" value="BCTRLSENSOR"/>
</dbReference>
<feature type="compositionally biased region" description="Basic and acidic residues" evidence="9">
    <location>
        <begin position="199"/>
        <end position="218"/>
    </location>
</feature>
<dbReference type="CDD" id="cd00088">
    <property type="entry name" value="HPT"/>
    <property type="match status" value="1"/>
</dbReference>
<evidence type="ECO:0000313" key="15">
    <source>
        <dbReference type="Proteomes" id="UP000011131"/>
    </source>
</evidence>
<dbReference type="eggNOG" id="COG0745">
    <property type="taxonomic scope" value="Bacteria"/>
</dbReference>
<dbReference type="InterPro" id="IPR051315">
    <property type="entry name" value="Bact_Chemotaxis_CheA"/>
</dbReference>
<evidence type="ECO:0000256" key="4">
    <source>
        <dbReference type="ARBA" id="ARBA00022679"/>
    </source>
</evidence>
<dbReference type="PROSITE" id="PS50110">
    <property type="entry name" value="RESPONSE_REGULATORY"/>
    <property type="match status" value="1"/>
</dbReference>
<feature type="modified residue" description="4-aspartylphosphate" evidence="7">
    <location>
        <position position="745"/>
    </location>
</feature>
<feature type="compositionally biased region" description="Basic and acidic residues" evidence="9">
    <location>
        <begin position="172"/>
        <end position="186"/>
    </location>
</feature>
<dbReference type="InterPro" id="IPR004358">
    <property type="entry name" value="Sig_transdc_His_kin-like_C"/>
</dbReference>
<dbReference type="InterPro" id="IPR003594">
    <property type="entry name" value="HATPase_dom"/>
</dbReference>
<dbReference type="STRING" id="1278073.MYSTI_07563"/>
<dbReference type="InterPro" id="IPR005467">
    <property type="entry name" value="His_kinase_dom"/>
</dbReference>
<dbReference type="PANTHER" id="PTHR43395:SF1">
    <property type="entry name" value="CHEMOTAXIS PROTEIN CHEA"/>
    <property type="match status" value="1"/>
</dbReference>
<accession>L7ULP3</accession>
<dbReference type="KEGG" id="msd:MYSTI_07563"/>
<dbReference type="GO" id="GO:0000155">
    <property type="term" value="F:phosphorelay sensor kinase activity"/>
    <property type="evidence" value="ECO:0007669"/>
    <property type="project" value="UniProtKB-ARBA"/>
</dbReference>
<evidence type="ECO:0000256" key="1">
    <source>
        <dbReference type="ARBA" id="ARBA00000085"/>
    </source>
</evidence>
<keyword evidence="15" id="KW-1185">Reference proteome</keyword>
<dbReference type="SMART" id="SM00260">
    <property type="entry name" value="CheW"/>
    <property type="match status" value="1"/>
</dbReference>
<feature type="domain" description="Response regulatory" evidence="11">
    <location>
        <begin position="696"/>
        <end position="812"/>
    </location>
</feature>
<dbReference type="InterPro" id="IPR002545">
    <property type="entry name" value="CheW-lke_dom"/>
</dbReference>
<evidence type="ECO:0000259" key="10">
    <source>
        <dbReference type="PROSITE" id="PS50109"/>
    </source>
</evidence>
<dbReference type="InterPro" id="IPR036061">
    <property type="entry name" value="CheW-like_dom_sf"/>
</dbReference>
<dbReference type="PROSITE" id="PS50109">
    <property type="entry name" value="HIS_KIN"/>
    <property type="match status" value="1"/>
</dbReference>
<dbReference type="HOGENOM" id="CLU_000650_2_1_7"/>
<evidence type="ECO:0000259" key="13">
    <source>
        <dbReference type="PROSITE" id="PS50894"/>
    </source>
</evidence>
<feature type="domain" description="Histidine kinase" evidence="10">
    <location>
        <begin position="300"/>
        <end position="543"/>
    </location>
</feature>
<comment type="catalytic activity">
    <reaction evidence="1">
        <text>ATP + protein L-histidine = ADP + protein N-phospho-L-histidine.</text>
        <dbReference type="EC" id="2.7.13.3"/>
    </reaction>
</comment>
<dbReference type="SUPFAM" id="SSF47226">
    <property type="entry name" value="Histidine-containing phosphotransfer domain, HPT domain"/>
    <property type="match status" value="1"/>
</dbReference>
<dbReference type="Gene3D" id="1.20.120.160">
    <property type="entry name" value="HPT domain"/>
    <property type="match status" value="1"/>
</dbReference>
<dbReference type="SMART" id="SM00387">
    <property type="entry name" value="HATPase_c"/>
    <property type="match status" value="1"/>
</dbReference>
<dbReference type="PANTHER" id="PTHR43395">
    <property type="entry name" value="SENSOR HISTIDINE KINASE CHEA"/>
    <property type="match status" value="1"/>
</dbReference>
<dbReference type="SUPFAM" id="SSF55874">
    <property type="entry name" value="ATPase domain of HSP90 chaperone/DNA topoisomerase II/histidine kinase"/>
    <property type="match status" value="1"/>
</dbReference>
<dbReference type="Pfam" id="PF02518">
    <property type="entry name" value="HATPase_c"/>
    <property type="match status" value="1"/>
</dbReference>
<feature type="region of interest" description="Disordered" evidence="9">
    <location>
        <begin position="137"/>
        <end position="270"/>
    </location>
</feature>
<evidence type="ECO:0000256" key="8">
    <source>
        <dbReference type="SAM" id="Coils"/>
    </source>
</evidence>
<reference evidence="14 15" key="1">
    <citation type="journal article" date="2013" name="Genome Announc.">
        <title>Complete genome sequence of Myxococcus stipitatus strain DSM 14675, a fruiting myxobacterium.</title>
        <authorList>
            <person name="Huntley S."/>
            <person name="Kneip S."/>
            <person name="Treuner-Lange A."/>
            <person name="Sogaard-Andersen L."/>
        </authorList>
    </citation>
    <scope>NUCLEOTIDE SEQUENCE [LARGE SCALE GENOMIC DNA]</scope>
    <source>
        <strain evidence="15">DSM 14675 / JCM 12634 / Mx s8</strain>
    </source>
</reference>
<evidence type="ECO:0000259" key="12">
    <source>
        <dbReference type="PROSITE" id="PS50851"/>
    </source>
</evidence>
<feature type="domain" description="CheW-like" evidence="12">
    <location>
        <begin position="545"/>
        <end position="678"/>
    </location>
</feature>
<dbReference type="GO" id="GO:0006935">
    <property type="term" value="P:chemotaxis"/>
    <property type="evidence" value="ECO:0007669"/>
    <property type="project" value="InterPro"/>
</dbReference>
<feature type="modified residue" description="Phosphohistidine" evidence="6">
    <location>
        <position position="53"/>
    </location>
</feature>
<keyword evidence="3 7" id="KW-0597">Phosphoprotein</keyword>
<name>L7ULP3_MYXSD</name>
<dbReference type="PROSITE" id="PS50851">
    <property type="entry name" value="CHEW"/>
    <property type="match status" value="1"/>
</dbReference>
<evidence type="ECO:0000256" key="2">
    <source>
        <dbReference type="ARBA" id="ARBA00012438"/>
    </source>
</evidence>
<dbReference type="InterPro" id="IPR008207">
    <property type="entry name" value="Sig_transdc_His_kin_Hpt_dom"/>
</dbReference>
<dbReference type="EMBL" id="CP004025">
    <property type="protein sequence ID" value="AGC48835.1"/>
    <property type="molecule type" value="Genomic_DNA"/>
</dbReference>
<dbReference type="RefSeq" id="WP_015353088.1">
    <property type="nucleotide sequence ID" value="NC_020126.1"/>
</dbReference>
<dbReference type="InterPro" id="IPR036641">
    <property type="entry name" value="HPT_dom_sf"/>
</dbReference>
<dbReference type="SMART" id="SM00073">
    <property type="entry name" value="HPT"/>
    <property type="match status" value="1"/>
</dbReference>
<dbReference type="eggNOG" id="COG2198">
    <property type="taxonomic scope" value="Bacteria"/>
</dbReference>
<dbReference type="SUPFAM" id="SSF52172">
    <property type="entry name" value="CheY-like"/>
    <property type="match status" value="1"/>
</dbReference>
<evidence type="ECO:0000256" key="6">
    <source>
        <dbReference type="PROSITE-ProRule" id="PRU00110"/>
    </source>
</evidence>
<evidence type="ECO:0000259" key="11">
    <source>
        <dbReference type="PROSITE" id="PS50110"/>
    </source>
</evidence>
<evidence type="ECO:0000256" key="9">
    <source>
        <dbReference type="SAM" id="MobiDB-lite"/>
    </source>
</evidence>
<feature type="compositionally biased region" description="Low complexity" evidence="9">
    <location>
        <begin position="235"/>
        <end position="255"/>
    </location>
</feature>
<dbReference type="AlphaFoldDB" id="L7ULP3"/>
<evidence type="ECO:0000313" key="14">
    <source>
        <dbReference type="EMBL" id="AGC48835.1"/>
    </source>
</evidence>
<dbReference type="SUPFAM" id="SSF50341">
    <property type="entry name" value="CheW-like"/>
    <property type="match status" value="1"/>
</dbReference>
<dbReference type="SMART" id="SM00448">
    <property type="entry name" value="REC"/>
    <property type="match status" value="1"/>
</dbReference>
<dbReference type="Pfam" id="PF01584">
    <property type="entry name" value="CheW"/>
    <property type="match status" value="1"/>
</dbReference>
<dbReference type="Gene3D" id="3.30.565.10">
    <property type="entry name" value="Histidine kinase-like ATPase, C-terminal domain"/>
    <property type="match status" value="1"/>
</dbReference>
<dbReference type="PROSITE" id="PS50894">
    <property type="entry name" value="HPT"/>
    <property type="match status" value="1"/>
</dbReference>